<dbReference type="InterPro" id="IPR050993">
    <property type="entry name" value="Isochorismatase_domain"/>
</dbReference>
<evidence type="ECO:0000313" key="3">
    <source>
        <dbReference type="EMBL" id="PFH38787.1"/>
    </source>
</evidence>
<dbReference type="RefSeq" id="XP_029222796.1">
    <property type="nucleotide sequence ID" value="XM_029359883.1"/>
</dbReference>
<proteinExistence type="inferred from homology"/>
<dbReference type="Proteomes" id="UP000224006">
    <property type="component" value="Chromosome I"/>
</dbReference>
<organism evidence="3 4">
    <name type="scientific">Besnoitia besnoiti</name>
    <name type="common">Apicomplexan protozoan</name>
    <dbReference type="NCBI Taxonomy" id="94643"/>
    <lineage>
        <taxon>Eukaryota</taxon>
        <taxon>Sar</taxon>
        <taxon>Alveolata</taxon>
        <taxon>Apicomplexa</taxon>
        <taxon>Conoidasida</taxon>
        <taxon>Coccidia</taxon>
        <taxon>Eucoccidiorida</taxon>
        <taxon>Eimeriorina</taxon>
        <taxon>Sarcocystidae</taxon>
        <taxon>Besnoitia</taxon>
    </lineage>
</organism>
<accession>A0A2A9MQX3</accession>
<dbReference type="VEuPathDB" id="ToxoDB:BESB_011290"/>
<keyword evidence="4" id="KW-1185">Reference proteome</keyword>
<dbReference type="PANTHER" id="PTHR14119:SF3">
    <property type="entry name" value="ISOCHORISMATASE DOMAIN-CONTAINING PROTEIN 2"/>
    <property type="match status" value="1"/>
</dbReference>
<protein>
    <recommendedName>
        <fullName evidence="2">Isochorismatase-like domain-containing protein</fullName>
    </recommendedName>
</protein>
<feature type="domain" description="Isochorismatase-like" evidence="2">
    <location>
        <begin position="17"/>
        <end position="61"/>
    </location>
</feature>
<evidence type="ECO:0000256" key="1">
    <source>
        <dbReference type="ARBA" id="ARBA00006336"/>
    </source>
</evidence>
<reference evidence="3 4" key="1">
    <citation type="submission" date="2017-09" db="EMBL/GenBank/DDBJ databases">
        <title>Genome sequencing of Besnoitia besnoiti strain Bb-Ger1.</title>
        <authorList>
            <person name="Schares G."/>
            <person name="Venepally P."/>
            <person name="Lorenzi H.A."/>
        </authorList>
    </citation>
    <scope>NUCLEOTIDE SEQUENCE [LARGE SCALE GENOMIC DNA]</scope>
    <source>
        <strain evidence="3 4">Bb-Ger1</strain>
    </source>
</reference>
<comment type="caution">
    <text evidence="3">The sequence shown here is derived from an EMBL/GenBank/DDBJ whole genome shotgun (WGS) entry which is preliminary data.</text>
</comment>
<dbReference type="KEGG" id="bbes:BESB_011290"/>
<dbReference type="PANTHER" id="PTHR14119">
    <property type="entry name" value="HYDROLASE"/>
    <property type="match status" value="1"/>
</dbReference>
<dbReference type="OrthoDB" id="269496at2759"/>
<dbReference type="Gene3D" id="3.40.50.850">
    <property type="entry name" value="Isochorismatase-like"/>
    <property type="match status" value="1"/>
</dbReference>
<name>A0A2A9MQX3_BESBE</name>
<dbReference type="STRING" id="94643.A0A2A9MQX3"/>
<dbReference type="SUPFAM" id="SSF52499">
    <property type="entry name" value="Isochorismatase-like hydrolases"/>
    <property type="match status" value="1"/>
</dbReference>
<dbReference type="InterPro" id="IPR036380">
    <property type="entry name" value="Isochorismatase-like_sf"/>
</dbReference>
<dbReference type="Pfam" id="PF00857">
    <property type="entry name" value="Isochorismatase"/>
    <property type="match status" value="1"/>
</dbReference>
<comment type="similarity">
    <text evidence="1">Belongs to the isochorismatase family.</text>
</comment>
<dbReference type="GeneID" id="40306191"/>
<evidence type="ECO:0000259" key="2">
    <source>
        <dbReference type="Pfam" id="PF00857"/>
    </source>
</evidence>
<sequence length="104" mass="11393">MCTPSVVKALSEPPFAKRTSALLLGIEGHVCIQQTCLDLLEQGYDVHLLVDGIASQRLEKSGVFIATAEAVLFELMHDSIYERFKEVSRLIVESNRAACAAVET</sequence>
<evidence type="ECO:0000313" key="4">
    <source>
        <dbReference type="Proteomes" id="UP000224006"/>
    </source>
</evidence>
<dbReference type="AlphaFoldDB" id="A0A2A9MQX3"/>
<gene>
    <name evidence="3" type="ORF">BESB_011290</name>
</gene>
<dbReference type="EMBL" id="NWUJ01000001">
    <property type="protein sequence ID" value="PFH38787.1"/>
    <property type="molecule type" value="Genomic_DNA"/>
</dbReference>
<dbReference type="InterPro" id="IPR000868">
    <property type="entry name" value="Isochorismatase-like_dom"/>
</dbReference>